<dbReference type="Proteomes" id="UP000464053">
    <property type="component" value="Chromosome"/>
</dbReference>
<dbReference type="AlphaFoldDB" id="A0A6P1Q0V8"/>
<dbReference type="KEGG" id="mint:C7M51_01762"/>
<gene>
    <name evidence="1" type="ORF">C7M51_01762</name>
</gene>
<reference evidence="1 2" key="1">
    <citation type="submission" date="2018-03" db="EMBL/GenBank/DDBJ databases">
        <title>Pantoea intestinalis SRCM103226 isolated form the mealworm.</title>
        <authorList>
            <person name="Jeong D.-Y."/>
            <person name="Kim J.W."/>
        </authorList>
    </citation>
    <scope>NUCLEOTIDE SEQUENCE [LARGE SCALE GENOMIC DNA]</scope>
    <source>
        <strain evidence="1 2">SRCM103226</strain>
    </source>
</reference>
<protein>
    <submittedName>
        <fullName evidence="1">Uncharacterized protein</fullName>
    </submittedName>
</protein>
<organism evidence="1 2">
    <name type="scientific">Mixta intestinalis</name>
    <dbReference type="NCBI Taxonomy" id="1615494"/>
    <lineage>
        <taxon>Bacteria</taxon>
        <taxon>Pseudomonadati</taxon>
        <taxon>Pseudomonadota</taxon>
        <taxon>Gammaproteobacteria</taxon>
        <taxon>Enterobacterales</taxon>
        <taxon>Erwiniaceae</taxon>
        <taxon>Mixta</taxon>
    </lineage>
</organism>
<dbReference type="NCBIfam" id="NF038335">
    <property type="entry name" value="YPO0640_fam"/>
    <property type="match status" value="1"/>
</dbReference>
<evidence type="ECO:0000313" key="2">
    <source>
        <dbReference type="Proteomes" id="UP000464053"/>
    </source>
</evidence>
<proteinExistence type="predicted"/>
<sequence>MRKKMSSLASAVNEFNRLGEKMGYEINPPYTGSIPSCDFGRGIVQKTAFWQQYEKLLRISNGLFADGHTFYGLTTDNNEPGLIEFNTVLNTQGFEFESMKGRIVIGENNTDTLYYDTLTGKWESCDRIGTENVWESCNTLAELLETQITMLKESHPDIA</sequence>
<evidence type="ECO:0000313" key="1">
    <source>
        <dbReference type="EMBL" id="QHM71475.1"/>
    </source>
</evidence>
<accession>A0A6P1Q0V8</accession>
<keyword evidence="2" id="KW-1185">Reference proteome</keyword>
<dbReference type="EMBL" id="CP028271">
    <property type="protein sequence ID" value="QHM71475.1"/>
    <property type="molecule type" value="Genomic_DNA"/>
</dbReference>
<name>A0A6P1Q0V8_9GAMM</name>